<keyword evidence="1" id="KW-0812">Transmembrane</keyword>
<dbReference type="Proteomes" id="UP001501771">
    <property type="component" value="Unassembled WGS sequence"/>
</dbReference>
<feature type="transmembrane region" description="Helical" evidence="1">
    <location>
        <begin position="27"/>
        <end position="48"/>
    </location>
</feature>
<gene>
    <name evidence="2" type="ORF">GCM10009844_05190</name>
</gene>
<accession>A0ABN2Z751</accession>
<comment type="caution">
    <text evidence="2">The sequence shown here is derived from an EMBL/GenBank/DDBJ whole genome shotgun (WGS) entry which is preliminary data.</text>
</comment>
<dbReference type="EMBL" id="BAAAQR010000001">
    <property type="protein sequence ID" value="GAA2137787.1"/>
    <property type="molecule type" value="Genomic_DNA"/>
</dbReference>
<keyword evidence="3" id="KW-1185">Reference proteome</keyword>
<evidence type="ECO:0000256" key="1">
    <source>
        <dbReference type="SAM" id="Phobius"/>
    </source>
</evidence>
<evidence type="ECO:0000313" key="3">
    <source>
        <dbReference type="Proteomes" id="UP001501771"/>
    </source>
</evidence>
<evidence type="ECO:0000313" key="2">
    <source>
        <dbReference type="EMBL" id="GAA2137787.1"/>
    </source>
</evidence>
<reference evidence="2 3" key="1">
    <citation type="journal article" date="2019" name="Int. J. Syst. Evol. Microbiol.">
        <title>The Global Catalogue of Microorganisms (GCM) 10K type strain sequencing project: providing services to taxonomists for standard genome sequencing and annotation.</title>
        <authorList>
            <consortium name="The Broad Institute Genomics Platform"/>
            <consortium name="The Broad Institute Genome Sequencing Center for Infectious Disease"/>
            <person name="Wu L."/>
            <person name="Ma J."/>
        </authorList>
    </citation>
    <scope>NUCLEOTIDE SEQUENCE [LARGE SCALE GENOMIC DNA]</scope>
    <source>
        <strain evidence="2 3">JCM 16022</strain>
    </source>
</reference>
<protein>
    <submittedName>
        <fullName evidence="2">Uncharacterized protein</fullName>
    </submittedName>
</protein>
<sequence length="63" mass="7245">MTNSLLRRGPREHESCPWSGETRHMVWVWIVLAIVAWWLLSLPLAVAVGRAFRAQAMEETATR</sequence>
<organism evidence="2 3">
    <name type="scientific">Nocardioides koreensis</name>
    <dbReference type="NCBI Taxonomy" id="433651"/>
    <lineage>
        <taxon>Bacteria</taxon>
        <taxon>Bacillati</taxon>
        <taxon>Actinomycetota</taxon>
        <taxon>Actinomycetes</taxon>
        <taxon>Propionibacteriales</taxon>
        <taxon>Nocardioidaceae</taxon>
        <taxon>Nocardioides</taxon>
    </lineage>
</organism>
<keyword evidence="1" id="KW-1133">Transmembrane helix</keyword>
<keyword evidence="1" id="KW-0472">Membrane</keyword>
<name>A0ABN2Z751_9ACTN</name>
<proteinExistence type="predicted"/>